<keyword evidence="4" id="KW-1185">Reference proteome</keyword>
<dbReference type="RefSeq" id="WP_343975874.1">
    <property type="nucleotide sequence ID" value="NZ_BAAAJG010000008.1"/>
</dbReference>
<gene>
    <name evidence="3" type="ORF">ACFSCY_10525</name>
</gene>
<comment type="similarity">
    <text evidence="1 2">Belongs to the arylamine N-acetyltransferase family.</text>
</comment>
<dbReference type="Proteomes" id="UP001597145">
    <property type="component" value="Unassembled WGS sequence"/>
</dbReference>
<evidence type="ECO:0000256" key="1">
    <source>
        <dbReference type="ARBA" id="ARBA00006547"/>
    </source>
</evidence>
<dbReference type="Gene3D" id="2.40.128.150">
    <property type="entry name" value="Cysteine proteinases"/>
    <property type="match status" value="1"/>
</dbReference>
<dbReference type="InterPro" id="IPR038765">
    <property type="entry name" value="Papain-like_cys_pep_sf"/>
</dbReference>
<dbReference type="PRINTS" id="PR01543">
    <property type="entry name" value="ANATRNSFRASE"/>
</dbReference>
<comment type="caution">
    <text evidence="3">The sequence shown here is derived from an EMBL/GenBank/DDBJ whole genome shotgun (WGS) entry which is preliminary data.</text>
</comment>
<evidence type="ECO:0000313" key="3">
    <source>
        <dbReference type="EMBL" id="MFD1529877.1"/>
    </source>
</evidence>
<dbReference type="Gene3D" id="3.30.2140.10">
    <property type="entry name" value="Arylamine N-acetyltransferase"/>
    <property type="match status" value="1"/>
</dbReference>
<dbReference type="InterPro" id="IPR001447">
    <property type="entry name" value="Arylamine_N-AcTrfase"/>
</dbReference>
<dbReference type="EMBL" id="JBHUCP010000006">
    <property type="protein sequence ID" value="MFD1529877.1"/>
    <property type="molecule type" value="Genomic_DNA"/>
</dbReference>
<sequence>MTTATAADVRLTDYLDRIGAADATTPDLPTLRTIVAAHARSIAFENLDPFTRREVRLDPDGLAGKLVHGGRGGWCFEQNLLLRGALDALGYATTGLAARVMWGRPADAPLTPRGHMLLRVDLPEGPHLVDVGFGGLTLTGVLALEPDVEQDTPHEPFRLQEVAGPAGPGYVMQALVGGEWRPLYRFDLTPQLPVDYELSNWYLGNHPASHFLSGIMAARPAADRRYALGGTNLAVHHLGGPTERRTLSTPADIRRALEEQFLLDTSGLPDLETALARLF</sequence>
<reference evidence="4" key="1">
    <citation type="journal article" date="2019" name="Int. J. Syst. Evol. Microbiol.">
        <title>The Global Catalogue of Microorganisms (GCM) 10K type strain sequencing project: providing services to taxonomists for standard genome sequencing and annotation.</title>
        <authorList>
            <consortium name="The Broad Institute Genomics Platform"/>
            <consortium name="The Broad Institute Genome Sequencing Center for Infectious Disease"/>
            <person name="Wu L."/>
            <person name="Ma J."/>
        </authorList>
    </citation>
    <scope>NUCLEOTIDE SEQUENCE [LARGE SCALE GENOMIC DNA]</scope>
    <source>
        <strain evidence="4">JCM 12165</strain>
    </source>
</reference>
<name>A0ABW4FHV3_9PSEU</name>
<dbReference type="SUPFAM" id="SSF54001">
    <property type="entry name" value="Cysteine proteinases"/>
    <property type="match status" value="1"/>
</dbReference>
<dbReference type="Pfam" id="PF00797">
    <property type="entry name" value="Acetyltransf_2"/>
    <property type="match status" value="1"/>
</dbReference>
<accession>A0ABW4FHV3</accession>
<evidence type="ECO:0000313" key="4">
    <source>
        <dbReference type="Proteomes" id="UP001597145"/>
    </source>
</evidence>
<proteinExistence type="inferred from homology"/>
<evidence type="ECO:0000256" key="2">
    <source>
        <dbReference type="RuleBase" id="RU003452"/>
    </source>
</evidence>
<dbReference type="PANTHER" id="PTHR11786:SF0">
    <property type="entry name" value="ARYLAMINE N-ACETYLTRANSFERASE 4-RELATED"/>
    <property type="match status" value="1"/>
</dbReference>
<organism evidence="3 4">
    <name type="scientific">Pseudonocardia aurantiaca</name>
    <dbReference type="NCBI Taxonomy" id="75290"/>
    <lineage>
        <taxon>Bacteria</taxon>
        <taxon>Bacillati</taxon>
        <taxon>Actinomycetota</taxon>
        <taxon>Actinomycetes</taxon>
        <taxon>Pseudonocardiales</taxon>
        <taxon>Pseudonocardiaceae</taxon>
        <taxon>Pseudonocardia</taxon>
    </lineage>
</organism>
<protein>
    <submittedName>
        <fullName evidence="3">Arylamine N-acetyltransferase</fullName>
    </submittedName>
</protein>
<dbReference type="PANTHER" id="PTHR11786">
    <property type="entry name" value="N-HYDROXYARYLAMINE O-ACETYLTRANSFERASE"/>
    <property type="match status" value="1"/>
</dbReference>